<organism evidence="1 2">
    <name type="scientific">Pleurodeles waltl</name>
    <name type="common">Iberian ribbed newt</name>
    <dbReference type="NCBI Taxonomy" id="8319"/>
    <lineage>
        <taxon>Eukaryota</taxon>
        <taxon>Metazoa</taxon>
        <taxon>Chordata</taxon>
        <taxon>Craniata</taxon>
        <taxon>Vertebrata</taxon>
        <taxon>Euteleostomi</taxon>
        <taxon>Amphibia</taxon>
        <taxon>Batrachia</taxon>
        <taxon>Caudata</taxon>
        <taxon>Salamandroidea</taxon>
        <taxon>Salamandridae</taxon>
        <taxon>Pleurodelinae</taxon>
        <taxon>Pleurodeles</taxon>
    </lineage>
</organism>
<proteinExistence type="predicted"/>
<accession>A0AAV7STQ8</accession>
<reference evidence="1" key="1">
    <citation type="journal article" date="2022" name="bioRxiv">
        <title>Sequencing and chromosome-scale assembly of the giantPleurodeles waltlgenome.</title>
        <authorList>
            <person name="Brown T."/>
            <person name="Elewa A."/>
            <person name="Iarovenko S."/>
            <person name="Subramanian E."/>
            <person name="Araus A.J."/>
            <person name="Petzold A."/>
            <person name="Susuki M."/>
            <person name="Suzuki K.-i.T."/>
            <person name="Hayashi T."/>
            <person name="Toyoda A."/>
            <person name="Oliveira C."/>
            <person name="Osipova E."/>
            <person name="Leigh N.D."/>
            <person name="Simon A."/>
            <person name="Yun M.H."/>
        </authorList>
    </citation>
    <scope>NUCLEOTIDE SEQUENCE</scope>
    <source>
        <strain evidence="1">20211129_DDA</strain>
        <tissue evidence="1">Liver</tissue>
    </source>
</reference>
<evidence type="ECO:0000313" key="2">
    <source>
        <dbReference type="Proteomes" id="UP001066276"/>
    </source>
</evidence>
<keyword evidence="2" id="KW-1185">Reference proteome</keyword>
<name>A0AAV7STQ8_PLEWA</name>
<gene>
    <name evidence="1" type="ORF">NDU88_007756</name>
</gene>
<dbReference type="AlphaFoldDB" id="A0AAV7STQ8"/>
<evidence type="ECO:0000313" key="1">
    <source>
        <dbReference type="EMBL" id="KAJ1167364.1"/>
    </source>
</evidence>
<comment type="caution">
    <text evidence="1">The sequence shown here is derived from an EMBL/GenBank/DDBJ whole genome shotgun (WGS) entry which is preliminary data.</text>
</comment>
<sequence>MLNRLKIPVGADSHLPSLDVDLRVRYQLDNEPAVRMGAQTENLKEDCSFAPMSCISRPPGNQSDASKYNTMISSTSSTMEHVNLITGIVSADITRLSQSDPAIVELCPNKNSNLVAIDIELALTVSR</sequence>
<dbReference type="Proteomes" id="UP001066276">
    <property type="component" value="Chromosome 4_2"/>
</dbReference>
<protein>
    <submittedName>
        <fullName evidence="1">Uncharacterized protein</fullName>
    </submittedName>
</protein>
<dbReference type="EMBL" id="JANPWB010000008">
    <property type="protein sequence ID" value="KAJ1167364.1"/>
    <property type="molecule type" value="Genomic_DNA"/>
</dbReference>